<reference evidence="2" key="1">
    <citation type="journal article" date="2019" name="Int. J. Syst. Evol. Microbiol.">
        <title>The Global Catalogue of Microorganisms (GCM) 10K type strain sequencing project: providing services to taxonomists for standard genome sequencing and annotation.</title>
        <authorList>
            <consortium name="The Broad Institute Genomics Platform"/>
            <consortium name="The Broad Institute Genome Sequencing Center for Infectious Disease"/>
            <person name="Wu L."/>
            <person name="Ma J."/>
        </authorList>
    </citation>
    <scope>NUCLEOTIDE SEQUENCE [LARGE SCALE GENOMIC DNA]</scope>
    <source>
        <strain evidence="2">CCUG 54518</strain>
    </source>
</reference>
<dbReference type="EMBL" id="JBHTBX010000001">
    <property type="protein sequence ID" value="MFC7433130.1"/>
    <property type="molecule type" value="Genomic_DNA"/>
</dbReference>
<dbReference type="Proteomes" id="UP001596495">
    <property type="component" value="Unassembled WGS sequence"/>
</dbReference>
<proteinExistence type="predicted"/>
<comment type="caution">
    <text evidence="1">The sequence shown here is derived from an EMBL/GenBank/DDBJ whole genome shotgun (WGS) entry which is preliminary data.</text>
</comment>
<keyword evidence="2" id="KW-1185">Reference proteome</keyword>
<evidence type="ECO:0000313" key="2">
    <source>
        <dbReference type="Proteomes" id="UP001596495"/>
    </source>
</evidence>
<organism evidence="1 2">
    <name type="scientific">Hydrogenophaga bisanensis</name>
    <dbReference type="NCBI Taxonomy" id="439611"/>
    <lineage>
        <taxon>Bacteria</taxon>
        <taxon>Pseudomonadati</taxon>
        <taxon>Pseudomonadota</taxon>
        <taxon>Betaproteobacteria</taxon>
        <taxon>Burkholderiales</taxon>
        <taxon>Comamonadaceae</taxon>
        <taxon>Hydrogenophaga</taxon>
    </lineage>
</organism>
<dbReference type="RefSeq" id="WP_382253213.1">
    <property type="nucleotide sequence ID" value="NZ_JBHTBX010000001.1"/>
</dbReference>
<dbReference type="Gene3D" id="3.30.870.10">
    <property type="entry name" value="Endonuclease Chain A"/>
    <property type="match status" value="2"/>
</dbReference>
<evidence type="ECO:0008006" key="3">
    <source>
        <dbReference type="Google" id="ProtNLM"/>
    </source>
</evidence>
<name>A0ABW2R401_9BURK</name>
<protein>
    <recommendedName>
        <fullName evidence="3">Phospholipase D-like domain-containing protein</fullName>
    </recommendedName>
</protein>
<evidence type="ECO:0000313" key="1">
    <source>
        <dbReference type="EMBL" id="MFC7433130.1"/>
    </source>
</evidence>
<accession>A0ABW2R401</accession>
<sequence>MNPRNLVELISEVRPRSALFTTYTLSLSFIESALLPTLRQAGCKEVAILVDADELDESLVETQAHGAGRTYRLAAVQAPGRGVFHPKLAYFACKDQDILTVGSGNLTTPGQHRQLECLDSVSNLDYPDVFADLADFASRLAYMIPSESQQAVTLLKLLEKRARTASGASSRLTHEQQAAVRLVHTLQSPASSQITEFWRQQGVQANSLVALAPFHAPDAGPVQRLGNALAVRKIQVGLDPVTLIAPLRQPGKPANDAACKFSFVVPRSADRERHLHAKIFEVQAKGMALVVTGSVNATEQSLESKKNIEVSLARVLPKSPFEWEDCVPQEFVPNKYEPAARDNNRAYMDAVLNQEGFVQGSVWSTRALPVSALATVDQFPEQPPCPDVPVRLNPQGRFSFRLPSGVDLIGSVQLNLQGPGFTARCWLSVEDELSATDQQRREKQAVRRILRGEFKNDDLLELLQIFVRAATPLAQRPVSPPRAERKDEELAGRDEPFSFAGWAGSSAQLRQGAAGLAEGHHDALRAFVHWLNSKKQAPGKEPGTHVHANTPHAEETPHLHIDLPQDDNAAQDLIDQKLAECLRNVLEKIPVLLRDHPAIAEGPVLALVAGSHAFNLSLESPWNDDRAYQRLRHWLEIYSEFEYPHDGRSDLSKFALGAACLIVAMAKERGLTAPYSALKDLLLRFDGGLRNNAPSQKDIEDVLQKELFLYVSESMKAAAVLALRELWQAKSLDERIEELVEHALQPEYKASDEDEATFPGGVQAIRLIQRTNPNRRYHGLLQTERELNSRGCPHCFQAFSENVLGKLRANHIIVCPNSSCRKAIFYFSDELTAQRVRERLNNA</sequence>
<gene>
    <name evidence="1" type="ORF">ACFQNJ_01245</name>
</gene>